<dbReference type="NCBIfam" id="TIGR00237">
    <property type="entry name" value="xseA"/>
    <property type="match status" value="1"/>
</dbReference>
<dbReference type="InterPro" id="IPR025824">
    <property type="entry name" value="OB-fold_nuc-bd_dom"/>
</dbReference>
<dbReference type="EC" id="3.1.11.6" evidence="5"/>
<keyword evidence="3 5" id="KW-0378">Hydrolase</keyword>
<dbReference type="GO" id="GO:0008855">
    <property type="term" value="F:exodeoxyribonuclease VII activity"/>
    <property type="evidence" value="ECO:0007669"/>
    <property type="project" value="UniProtKB-EC"/>
</dbReference>
<dbReference type="PANTHER" id="PTHR30008:SF0">
    <property type="entry name" value="EXODEOXYRIBONUCLEASE 7 LARGE SUBUNIT"/>
    <property type="match status" value="1"/>
</dbReference>
<evidence type="ECO:0000259" key="7">
    <source>
        <dbReference type="Pfam" id="PF02601"/>
    </source>
</evidence>
<evidence type="ECO:0000259" key="8">
    <source>
        <dbReference type="Pfam" id="PF13742"/>
    </source>
</evidence>
<dbReference type="RefSeq" id="WP_386047277.1">
    <property type="nucleotide sequence ID" value="NZ_JBHUIO010000008.1"/>
</dbReference>
<comment type="subcellular location">
    <subcellularLocation>
        <location evidence="5 6">Cytoplasm</location>
    </subcellularLocation>
</comment>
<evidence type="ECO:0000313" key="10">
    <source>
        <dbReference type="Proteomes" id="UP001597343"/>
    </source>
</evidence>
<evidence type="ECO:0000313" key="9">
    <source>
        <dbReference type="EMBL" id="MFD2170898.1"/>
    </source>
</evidence>
<protein>
    <recommendedName>
        <fullName evidence="5">Exodeoxyribonuclease 7 large subunit</fullName>
        <ecNumber evidence="5">3.1.11.6</ecNumber>
    </recommendedName>
    <alternativeName>
        <fullName evidence="5">Exodeoxyribonuclease VII large subunit</fullName>
        <shortName evidence="5">Exonuclease VII large subunit</shortName>
    </alternativeName>
</protein>
<comment type="function">
    <text evidence="5">Bidirectionally degrades single-stranded DNA into large acid-insoluble oligonucleotides, which are then degraded further into small acid-soluble oligonucleotides.</text>
</comment>
<comment type="catalytic activity">
    <reaction evidence="5 6">
        <text>Exonucleolytic cleavage in either 5'- to 3'- or 3'- to 5'-direction to yield nucleoside 5'-phosphates.</text>
        <dbReference type="EC" id="3.1.11.6"/>
    </reaction>
</comment>
<proteinExistence type="inferred from homology"/>
<dbReference type="HAMAP" id="MF_00378">
    <property type="entry name" value="Exonuc_7_L"/>
    <property type="match status" value="1"/>
</dbReference>
<organism evidence="9 10">
    <name type="scientific">Tumebacillus lipolyticus</name>
    <dbReference type="NCBI Taxonomy" id="1280370"/>
    <lineage>
        <taxon>Bacteria</taxon>
        <taxon>Bacillati</taxon>
        <taxon>Bacillota</taxon>
        <taxon>Bacilli</taxon>
        <taxon>Bacillales</taxon>
        <taxon>Alicyclobacillaceae</taxon>
        <taxon>Tumebacillus</taxon>
    </lineage>
</organism>
<keyword evidence="4 5" id="KW-0269">Exonuclease</keyword>
<keyword evidence="1 5" id="KW-0963">Cytoplasm</keyword>
<keyword evidence="2 5" id="KW-0540">Nuclease</keyword>
<accession>A0ABW4ZYQ6</accession>
<comment type="similarity">
    <text evidence="5 6">Belongs to the XseA family.</text>
</comment>
<evidence type="ECO:0000256" key="3">
    <source>
        <dbReference type="ARBA" id="ARBA00022801"/>
    </source>
</evidence>
<evidence type="ECO:0000256" key="2">
    <source>
        <dbReference type="ARBA" id="ARBA00022722"/>
    </source>
</evidence>
<dbReference type="CDD" id="cd04489">
    <property type="entry name" value="ExoVII_LU_OBF"/>
    <property type="match status" value="1"/>
</dbReference>
<dbReference type="InterPro" id="IPR003753">
    <property type="entry name" value="Exonuc_VII_L"/>
</dbReference>
<evidence type="ECO:0000256" key="6">
    <source>
        <dbReference type="RuleBase" id="RU004355"/>
    </source>
</evidence>
<feature type="domain" description="OB-fold nucleic acid binding" evidence="8">
    <location>
        <begin position="10"/>
        <end position="103"/>
    </location>
</feature>
<keyword evidence="10" id="KW-1185">Reference proteome</keyword>
<comment type="caution">
    <text evidence="9">The sequence shown here is derived from an EMBL/GenBank/DDBJ whole genome shotgun (WGS) entry which is preliminary data.</text>
</comment>
<evidence type="ECO:0000256" key="4">
    <source>
        <dbReference type="ARBA" id="ARBA00022839"/>
    </source>
</evidence>
<sequence length="456" mass="51109">MVRSREIIPTVSQLTAKIKGMFESDAELQDCFVRGEISNFTHHSKGHMYFTLKDPQSRIKSVMFAGNNRYLKFIPKEGMKVIAHGYVSVFDRDGAYQLYVDELQPDGLGSLYLAYQQLKDFLEQEGLFDPQRKKAIPKYPRVVGVITSPTGAAVRDIITTIRRRYPAAHILLYPVLVQGPSAAASIAAAIAEMNDVNGADVLIVGRGGGSLEELWAFNEEAVVRAIFESTIPIISAVGHETDTTLSDFAADVRAATPTAAAELAVPNLYDLKHRVELLTARLHRAIEGRLRDGKLRMKRIESSIAFTRPTHQLHLRQQLVDSAEDRMQLALTKLVSSRSRRFSQLEGRLLRTSPVERAKRMEQSLQYLGNRLQRAAADLVERDQSKLDRMLDKLEALSPLAVMKRGYSLAYAGDKERLIKSIEEVQLGERVQVRVADGWIDCSVFGLEEEKQDGRS</sequence>
<gene>
    <name evidence="5 9" type="primary">xseA</name>
    <name evidence="9" type="ORF">ACFSOY_12980</name>
</gene>
<name>A0ABW4ZYQ6_9BACL</name>
<dbReference type="EMBL" id="JBHUIO010000008">
    <property type="protein sequence ID" value="MFD2170898.1"/>
    <property type="molecule type" value="Genomic_DNA"/>
</dbReference>
<dbReference type="InterPro" id="IPR020579">
    <property type="entry name" value="Exonuc_VII_lsu_C"/>
</dbReference>
<evidence type="ECO:0000256" key="5">
    <source>
        <dbReference type="HAMAP-Rule" id="MF_00378"/>
    </source>
</evidence>
<dbReference type="PANTHER" id="PTHR30008">
    <property type="entry name" value="EXODEOXYRIBONUCLEASE 7 LARGE SUBUNIT"/>
    <property type="match status" value="1"/>
</dbReference>
<dbReference type="Proteomes" id="UP001597343">
    <property type="component" value="Unassembled WGS sequence"/>
</dbReference>
<reference evidence="10" key="1">
    <citation type="journal article" date="2019" name="Int. J. Syst. Evol. Microbiol.">
        <title>The Global Catalogue of Microorganisms (GCM) 10K type strain sequencing project: providing services to taxonomists for standard genome sequencing and annotation.</title>
        <authorList>
            <consortium name="The Broad Institute Genomics Platform"/>
            <consortium name="The Broad Institute Genome Sequencing Center for Infectious Disease"/>
            <person name="Wu L."/>
            <person name="Ma J."/>
        </authorList>
    </citation>
    <scope>NUCLEOTIDE SEQUENCE [LARGE SCALE GENOMIC DNA]</scope>
    <source>
        <strain evidence="10">CGMCC 1.13574</strain>
    </source>
</reference>
<dbReference type="Pfam" id="PF02601">
    <property type="entry name" value="Exonuc_VII_L"/>
    <property type="match status" value="1"/>
</dbReference>
<feature type="domain" description="Exonuclease VII large subunit C-terminal" evidence="7">
    <location>
        <begin position="127"/>
        <end position="442"/>
    </location>
</feature>
<dbReference type="Pfam" id="PF13742">
    <property type="entry name" value="tRNA_anti_2"/>
    <property type="match status" value="1"/>
</dbReference>
<evidence type="ECO:0000256" key="1">
    <source>
        <dbReference type="ARBA" id="ARBA00022490"/>
    </source>
</evidence>
<comment type="subunit">
    <text evidence="5">Heterooligomer composed of large and small subunits.</text>
</comment>